<reference evidence="1" key="1">
    <citation type="submission" date="2022-04" db="EMBL/GenBank/DDBJ databases">
        <title>Genome of the entomopathogenic fungus Entomophthora muscae.</title>
        <authorList>
            <person name="Elya C."/>
            <person name="Lovett B.R."/>
            <person name="Lee E."/>
            <person name="Macias A.M."/>
            <person name="Hajek A.E."/>
            <person name="De Bivort B.L."/>
            <person name="Kasson M.T."/>
            <person name="De Fine Licht H.H."/>
            <person name="Stajich J.E."/>
        </authorList>
    </citation>
    <scope>NUCLEOTIDE SEQUENCE</scope>
    <source>
        <strain evidence="1">Berkeley</strain>
    </source>
</reference>
<sequence length="202" mass="23818">MRDKALSLEMYHNDSPLRIEPRYNKMRAKWEAIVTGLSYYGDIREVMVKGSNRAQCMRPKTIHVLLDMAPIVKSRGAQIPRFIRLPGCEDTVTYVEPESERPVCRFFYQMGHTAYHCNHRKNSRPNEIDQDKENGMTKVNNKVFLCPKPKWWLPTKVTEILDMKAIQQKMMSRHKEDWARVEALTNRDRGPCRSINPNHRPY</sequence>
<protein>
    <submittedName>
        <fullName evidence="1">Uncharacterized protein</fullName>
    </submittedName>
</protein>
<evidence type="ECO:0000313" key="2">
    <source>
        <dbReference type="Proteomes" id="UP001165960"/>
    </source>
</evidence>
<accession>A0ACC2S823</accession>
<keyword evidence="2" id="KW-1185">Reference proteome</keyword>
<dbReference type="Proteomes" id="UP001165960">
    <property type="component" value="Unassembled WGS sequence"/>
</dbReference>
<proteinExistence type="predicted"/>
<evidence type="ECO:0000313" key="1">
    <source>
        <dbReference type="EMBL" id="KAJ9058539.1"/>
    </source>
</evidence>
<comment type="caution">
    <text evidence="1">The sequence shown here is derived from an EMBL/GenBank/DDBJ whole genome shotgun (WGS) entry which is preliminary data.</text>
</comment>
<dbReference type="EMBL" id="QTSX02005718">
    <property type="protein sequence ID" value="KAJ9058539.1"/>
    <property type="molecule type" value="Genomic_DNA"/>
</dbReference>
<name>A0ACC2S823_9FUNG</name>
<gene>
    <name evidence="1" type="ORF">DSO57_1039749</name>
</gene>
<organism evidence="1 2">
    <name type="scientific">Entomophthora muscae</name>
    <dbReference type="NCBI Taxonomy" id="34485"/>
    <lineage>
        <taxon>Eukaryota</taxon>
        <taxon>Fungi</taxon>
        <taxon>Fungi incertae sedis</taxon>
        <taxon>Zoopagomycota</taxon>
        <taxon>Entomophthoromycotina</taxon>
        <taxon>Entomophthoromycetes</taxon>
        <taxon>Entomophthorales</taxon>
        <taxon>Entomophthoraceae</taxon>
        <taxon>Entomophthora</taxon>
    </lineage>
</organism>